<dbReference type="EMBL" id="CP162599">
    <property type="protein sequence ID" value="XDK32832.1"/>
    <property type="molecule type" value="Genomic_DNA"/>
</dbReference>
<organism evidence="1">
    <name type="scientific">Ornithinibacillus sp. 4-3</name>
    <dbReference type="NCBI Taxonomy" id="3231488"/>
    <lineage>
        <taxon>Bacteria</taxon>
        <taxon>Bacillati</taxon>
        <taxon>Bacillota</taxon>
        <taxon>Bacilli</taxon>
        <taxon>Bacillales</taxon>
        <taxon>Bacillaceae</taxon>
        <taxon>Ornithinibacillus</taxon>
    </lineage>
</organism>
<gene>
    <name evidence="1" type="ORF">AB4Y30_00120</name>
</gene>
<dbReference type="AlphaFoldDB" id="A0AB39HN65"/>
<accession>A0AB39HN65</accession>
<reference evidence="1" key="1">
    <citation type="submission" date="2024-07" db="EMBL/GenBank/DDBJ databases">
        <title>Halotolerant mesophilic bacterium Ornithinibacillus sp. 4-3, sp. nov., isolated from soil.</title>
        <authorList>
            <person name="Sidarenka A.V."/>
            <person name="Guliayeva D.E."/>
            <person name="Leanovich S.I."/>
            <person name="Hileuskaya K.S."/>
            <person name="Akhremchuk A.E."/>
            <person name="Sikolenko M.A."/>
            <person name="Valentovich L.N."/>
        </authorList>
    </citation>
    <scope>NUCLEOTIDE SEQUENCE</scope>
    <source>
        <strain evidence="1">4-3</strain>
    </source>
</reference>
<sequence>MRKRVKKEHVDQQLLNALFRIEREWKQQRAIVEQSIEPSDFNLFFLGVSQAKYMCLIREAKIRKVSAFRYR</sequence>
<dbReference type="Pfam" id="PF10704">
    <property type="entry name" value="DUF2508"/>
    <property type="match status" value="1"/>
</dbReference>
<evidence type="ECO:0000313" key="1">
    <source>
        <dbReference type="EMBL" id="XDK32832.1"/>
    </source>
</evidence>
<protein>
    <submittedName>
        <fullName evidence="1">YaaL family protein</fullName>
    </submittedName>
</protein>
<name>A0AB39HN65_9BACI</name>
<dbReference type="RefSeq" id="WP_368653519.1">
    <property type="nucleotide sequence ID" value="NZ_CP162599.1"/>
</dbReference>
<dbReference type="InterPro" id="IPR019644">
    <property type="entry name" value="DUF2508"/>
</dbReference>
<proteinExistence type="predicted"/>